<proteinExistence type="predicted"/>
<dbReference type="PANTHER" id="PTHR13318">
    <property type="entry name" value="PARTNER OF PAIRED, ISOFORM B-RELATED"/>
    <property type="match status" value="1"/>
</dbReference>
<feature type="region of interest" description="Disordered" evidence="1">
    <location>
        <begin position="182"/>
        <end position="258"/>
    </location>
</feature>
<evidence type="ECO:0000256" key="1">
    <source>
        <dbReference type="SAM" id="MobiDB-lite"/>
    </source>
</evidence>
<evidence type="ECO:0000313" key="4">
    <source>
        <dbReference type="Proteomes" id="UP000565441"/>
    </source>
</evidence>
<dbReference type="Pfam" id="PF12937">
    <property type="entry name" value="F-box-like"/>
    <property type="match status" value="1"/>
</dbReference>
<dbReference type="GO" id="GO:0019005">
    <property type="term" value="C:SCF ubiquitin ligase complex"/>
    <property type="evidence" value="ECO:0007669"/>
    <property type="project" value="TreeGrafter"/>
</dbReference>
<feature type="compositionally biased region" description="Low complexity" evidence="1">
    <location>
        <begin position="182"/>
        <end position="203"/>
    </location>
</feature>
<reference evidence="3 4" key="1">
    <citation type="journal article" date="2020" name="ISME J.">
        <title>Uncovering the hidden diversity of litter-decomposition mechanisms in mushroom-forming fungi.</title>
        <authorList>
            <person name="Floudas D."/>
            <person name="Bentzer J."/>
            <person name="Ahren D."/>
            <person name="Johansson T."/>
            <person name="Persson P."/>
            <person name="Tunlid A."/>
        </authorList>
    </citation>
    <scope>NUCLEOTIDE SEQUENCE [LARGE SCALE GENOMIC DNA]</scope>
    <source>
        <strain evidence="3 4">CBS 661.87</strain>
    </source>
</reference>
<feature type="region of interest" description="Disordered" evidence="1">
    <location>
        <begin position="32"/>
        <end position="65"/>
    </location>
</feature>
<feature type="domain" description="F-box" evidence="2">
    <location>
        <begin position="450"/>
        <end position="478"/>
    </location>
</feature>
<evidence type="ECO:0000313" key="3">
    <source>
        <dbReference type="EMBL" id="KAF5384921.1"/>
    </source>
</evidence>
<organism evidence="3 4">
    <name type="scientific">Tricholomella constricta</name>
    <dbReference type="NCBI Taxonomy" id="117010"/>
    <lineage>
        <taxon>Eukaryota</taxon>
        <taxon>Fungi</taxon>
        <taxon>Dikarya</taxon>
        <taxon>Basidiomycota</taxon>
        <taxon>Agaricomycotina</taxon>
        <taxon>Agaricomycetes</taxon>
        <taxon>Agaricomycetidae</taxon>
        <taxon>Agaricales</taxon>
        <taxon>Tricholomatineae</taxon>
        <taxon>Lyophyllaceae</taxon>
        <taxon>Tricholomella</taxon>
    </lineage>
</organism>
<accession>A0A8H5M8V8</accession>
<dbReference type="OrthoDB" id="550575at2759"/>
<keyword evidence="4" id="KW-1185">Reference proteome</keyword>
<dbReference type="Gene3D" id="3.80.10.10">
    <property type="entry name" value="Ribonuclease Inhibitor"/>
    <property type="match status" value="2"/>
</dbReference>
<feature type="compositionally biased region" description="Low complexity" evidence="1">
    <location>
        <begin position="958"/>
        <end position="975"/>
    </location>
</feature>
<dbReference type="AlphaFoldDB" id="A0A8H5M8V8"/>
<name>A0A8H5M8V8_9AGAR</name>
<dbReference type="InterPro" id="IPR001810">
    <property type="entry name" value="F-box_dom"/>
</dbReference>
<sequence>MSHTHGIDNEEHLFHFDPCEESELLHSIVPTAAPGRQGSNALEPSPHMSSHDGPSTSEETCETGSLEVVGKGKGVTKPMPIRVPVTAVHDLFDAAHSASTAPSTSRDSHRSFLLTPLTPSSFNQYFSIYNETQQHLVPPLVRDMGESNFETFGEWKGKEKEHPPVLPPLTFSPTEFHYAPSLSSQFRSSSPGPSSYASSCGPPLAHVTTSPETSAKMFGEDYSSVPPPTTPSAREIVTPPPKRMPSRRRSLSSLSVRSERSLAASSMLQMKLKLASSRTSNSIARRLLFRKSTESRPELINAQSINRGEFDGVSTPPDPWRTGLKVDELDATISRLSNLRLHDINSKPTNLFYYNATPLKHKGRSNSSPFPISALDIVPVPSTDIFAPFPLVIKNYFDEILPHELRLHVFEALVGLHEADHLRALKNGRWTMTKASSSRNKWVGRDRGVRELVKLSRVSKSWRTLAFDGQLWANLDLRSFPHVSESLVLHLTTTGGQCTRALDISGHAQISAATLLDMADHFCVNSSPDIDSLCYTQLTSINLQGCSSLTTRSLHYLLVRSRALHKLCVKGLSAVTNTTCDILSTYCPQLVSLDIGRCSKMDAEGIRKMATAAINRGEYLQLTELRMCGLKNIDDDMMAALGQATPFLEVLDVSYARQLHNSAVEAFVACEADDQVGVETVLVSPRDVGRESSEYKFKRRVTRLRHLSMSCCLLLTDDACSNLAYTVPRLEFLELAGIGADLGDDGLVRLLNTTPYIRRLDLEDASHITDAVLVAITPSNTQSRLTDIPPEPGHALEQLNISFAAEVTDEALLSLIRGCTRLRHLEADNTRVGSAVLREFVRQCRKRQMADAKAVVVDCRGVSENTVKDLAVSTRPRMGWRAHEFRKLAYLDGRDGNVEELKIGQDECDEKRVVVKSFYSWQTVDAVKASREKRRKASKRASSESGSDLDDGSARALRWWSPGGRRSPRSGRSSPLNIADMNSDGCRMM</sequence>
<dbReference type="PANTHER" id="PTHR13318:SF95">
    <property type="entry name" value="F-BOX PROTEIN YLR352W"/>
    <property type="match status" value="1"/>
</dbReference>
<comment type="caution">
    <text evidence="3">The sequence shown here is derived from an EMBL/GenBank/DDBJ whole genome shotgun (WGS) entry which is preliminary data.</text>
</comment>
<dbReference type="EMBL" id="JAACJP010000004">
    <property type="protein sequence ID" value="KAF5384921.1"/>
    <property type="molecule type" value="Genomic_DNA"/>
</dbReference>
<dbReference type="GO" id="GO:0031146">
    <property type="term" value="P:SCF-dependent proteasomal ubiquitin-dependent protein catabolic process"/>
    <property type="evidence" value="ECO:0007669"/>
    <property type="project" value="TreeGrafter"/>
</dbReference>
<feature type="region of interest" description="Disordered" evidence="1">
    <location>
        <begin position="930"/>
        <end position="989"/>
    </location>
</feature>
<gene>
    <name evidence="3" type="ORF">D9615_001126</name>
</gene>
<dbReference type="Proteomes" id="UP000565441">
    <property type="component" value="Unassembled WGS sequence"/>
</dbReference>
<evidence type="ECO:0000259" key="2">
    <source>
        <dbReference type="Pfam" id="PF12937"/>
    </source>
</evidence>
<dbReference type="SUPFAM" id="SSF52047">
    <property type="entry name" value="RNI-like"/>
    <property type="match status" value="1"/>
</dbReference>
<dbReference type="SMART" id="SM00367">
    <property type="entry name" value="LRR_CC"/>
    <property type="match status" value="7"/>
</dbReference>
<dbReference type="InterPro" id="IPR036047">
    <property type="entry name" value="F-box-like_dom_sf"/>
</dbReference>
<dbReference type="InterPro" id="IPR006553">
    <property type="entry name" value="Leu-rich_rpt_Cys-con_subtyp"/>
</dbReference>
<protein>
    <recommendedName>
        <fullName evidence="2">F-box domain-containing protein</fullName>
    </recommendedName>
</protein>
<dbReference type="InterPro" id="IPR032675">
    <property type="entry name" value="LRR_dom_sf"/>
</dbReference>
<dbReference type="SUPFAM" id="SSF81383">
    <property type="entry name" value="F-box domain"/>
    <property type="match status" value="1"/>
</dbReference>